<dbReference type="AlphaFoldDB" id="M1DE68"/>
<evidence type="ECO:0000313" key="2">
    <source>
        <dbReference type="Proteomes" id="UP000011115"/>
    </source>
</evidence>
<name>M1DE68_SOLTU</name>
<dbReference type="HOGENOM" id="CLU_1828759_0_0_1"/>
<dbReference type="InParanoid" id="M1DE68"/>
<dbReference type="Proteomes" id="UP000011115">
    <property type="component" value="Unassembled WGS sequence"/>
</dbReference>
<dbReference type="PaxDb" id="4113-PGSC0003DMT400087612"/>
<sequence>MKAMLKKLKQLKSPFRRHLDIEHFKGTIVQIIKAPFKFYIKWVNHYQFMSIVNAHWRASEARGRMKAMLEKLKQLNSQFRRHLNYKHFKGITEKIDKTRLHVAQLQHQLKHNYNDILASEEKKATEQLKKLPLIEKSIMKQ</sequence>
<reference evidence="2" key="1">
    <citation type="journal article" date="2011" name="Nature">
        <title>Genome sequence and analysis of the tuber crop potato.</title>
        <authorList>
            <consortium name="The Potato Genome Sequencing Consortium"/>
        </authorList>
    </citation>
    <scope>NUCLEOTIDE SEQUENCE [LARGE SCALE GENOMIC DNA]</scope>
    <source>
        <strain evidence="2">cv. DM1-3 516 R44</strain>
    </source>
</reference>
<dbReference type="EnsemblPlants" id="PGSC0003DMT400087612">
    <property type="protein sequence ID" value="PGSC0003DMT400087612"/>
    <property type="gene ID" value="PGSC0003DMG400037183"/>
</dbReference>
<dbReference type="STRING" id="4113.M1DE68"/>
<reference evidence="1" key="2">
    <citation type="submission" date="2015-06" db="UniProtKB">
        <authorList>
            <consortium name="EnsemblPlants"/>
        </authorList>
    </citation>
    <scope>IDENTIFICATION</scope>
    <source>
        <strain evidence="1">DM1-3 516 R44</strain>
    </source>
</reference>
<protein>
    <submittedName>
        <fullName evidence="1">Uncharacterized protein</fullName>
    </submittedName>
</protein>
<evidence type="ECO:0000313" key="1">
    <source>
        <dbReference type="EnsemblPlants" id="PGSC0003DMT400087612"/>
    </source>
</evidence>
<keyword evidence="2" id="KW-1185">Reference proteome</keyword>
<organism evidence="1 2">
    <name type="scientific">Solanum tuberosum</name>
    <name type="common">Potato</name>
    <dbReference type="NCBI Taxonomy" id="4113"/>
    <lineage>
        <taxon>Eukaryota</taxon>
        <taxon>Viridiplantae</taxon>
        <taxon>Streptophyta</taxon>
        <taxon>Embryophyta</taxon>
        <taxon>Tracheophyta</taxon>
        <taxon>Spermatophyta</taxon>
        <taxon>Magnoliopsida</taxon>
        <taxon>eudicotyledons</taxon>
        <taxon>Gunneridae</taxon>
        <taxon>Pentapetalae</taxon>
        <taxon>asterids</taxon>
        <taxon>lamiids</taxon>
        <taxon>Solanales</taxon>
        <taxon>Solanaceae</taxon>
        <taxon>Solanoideae</taxon>
        <taxon>Solaneae</taxon>
        <taxon>Solanum</taxon>
    </lineage>
</organism>
<accession>M1DE68</accession>
<proteinExistence type="predicted"/>
<dbReference type="Gramene" id="PGSC0003DMT400087612">
    <property type="protein sequence ID" value="PGSC0003DMT400087612"/>
    <property type="gene ID" value="PGSC0003DMG400037183"/>
</dbReference>